<evidence type="ECO:0000313" key="2">
    <source>
        <dbReference type="Proteomes" id="UP001526143"/>
    </source>
</evidence>
<comment type="caution">
    <text evidence="1">The sequence shown here is derived from an EMBL/GenBank/DDBJ whole genome shotgun (WGS) entry which is preliminary data.</text>
</comment>
<accession>A0ABT3AW92</accession>
<name>A0ABT3AW92_9CYAN</name>
<dbReference type="EMBL" id="JAOWRF010000111">
    <property type="protein sequence ID" value="MCV3213383.1"/>
    <property type="molecule type" value="Genomic_DNA"/>
</dbReference>
<keyword evidence="2" id="KW-1185">Reference proteome</keyword>
<reference evidence="1 2" key="1">
    <citation type="submission" date="2022-10" db="EMBL/GenBank/DDBJ databases">
        <title>Identification of biosynthetic pathway for the production of the potent trypsin inhibitor radiosumin.</title>
        <authorList>
            <person name="Fewer D.P."/>
            <person name="Delbaje E."/>
            <person name="Ouyang X."/>
            <person name="Agostino P.D."/>
            <person name="Wahlsten M."/>
            <person name="Jokela J."/>
            <person name="Permi P."/>
            <person name="Haapaniemi E."/>
            <person name="Koistinen H."/>
        </authorList>
    </citation>
    <scope>NUCLEOTIDE SEQUENCE [LARGE SCALE GENOMIC DNA]</scope>
    <source>
        <strain evidence="1 2">NIES-515</strain>
    </source>
</reference>
<evidence type="ECO:0000313" key="1">
    <source>
        <dbReference type="EMBL" id="MCV3213383.1"/>
    </source>
</evidence>
<sequence>MSYVIGIGRLNADIATKCIDQMPMPITNAAPINQAVFARSAKSKAVYQVRTAIAIESDIRRRWS</sequence>
<organism evidence="1 2">
    <name type="scientific">Plectonema radiosum NIES-515</name>
    <dbReference type="NCBI Taxonomy" id="2986073"/>
    <lineage>
        <taxon>Bacteria</taxon>
        <taxon>Bacillati</taxon>
        <taxon>Cyanobacteriota</taxon>
        <taxon>Cyanophyceae</taxon>
        <taxon>Oscillatoriophycideae</taxon>
        <taxon>Oscillatoriales</taxon>
        <taxon>Microcoleaceae</taxon>
        <taxon>Plectonema</taxon>
    </lineage>
</organism>
<gene>
    <name evidence="1" type="ORF">OGM63_07565</name>
</gene>
<dbReference type="Proteomes" id="UP001526143">
    <property type="component" value="Unassembled WGS sequence"/>
</dbReference>
<protein>
    <submittedName>
        <fullName evidence="1">Uncharacterized protein</fullName>
    </submittedName>
</protein>
<proteinExistence type="predicted"/>
<dbReference type="RefSeq" id="WP_263744893.1">
    <property type="nucleotide sequence ID" value="NZ_JAOWRF010000111.1"/>
</dbReference>